<reference evidence="3 4" key="1">
    <citation type="journal article" date="2023" name="Genes (Basel)">
        <title>Chromosome-Level Genome Assembly and Circadian Gene Repertoire of the Patagonia Blennie Eleginops maclovinus-The Closest Ancestral Proxy of Antarctic Cryonotothenioids.</title>
        <authorList>
            <person name="Cheng C.C."/>
            <person name="Rivera-Colon A.G."/>
            <person name="Minhas B.F."/>
            <person name="Wilson L."/>
            <person name="Rayamajhi N."/>
            <person name="Vargas-Chacoff L."/>
            <person name="Catchen J.M."/>
        </authorList>
    </citation>
    <scope>NUCLEOTIDE SEQUENCE [LARGE SCALE GENOMIC DNA]</scope>
    <source>
        <strain evidence="3">JMC-PN-2008</strain>
    </source>
</reference>
<sequence>MWIQGEDIAESESDGEGGVSSEDEGNIECEILEIQRDEANQRLSELEEASNQLLKEINVLELQFQIERSCRESAEALAVKVTKENKVLKRKSQMVIPPIPELPENFDVLPFDPETDPAVNDEDVVDFGEETLLLQSQVNIAELQVSVDGLLAEKLQLEQRVEDLTKEQVHLREQLALEVEEKEAILRKISKQSKTLNKIKRVSQIVTEEFTEMSQKLELEQGLRQHAEVFAHQMLVKQEAANSECVTAQSSETGLQLQQALEQISNISTALCDIQRLYQEQVAPRQGAVEESNVVLELQNLRAELERSEEEKKALETQLSEANSTVTQLQEEVKQLQKPLKEDKSDEQEEKTIPAPPPPPPPPLPPPPPAVTNPLDFLRNRRKDSASKGDQNKAEQLDFKTKAVDEMMERIKNGIILRPIKRLQEDDSAWKDQRSENRKSAILELKGMLDNIKRQNLRRVPSRRGIGRNVGEAELLQVLQRRRRAMGDQQDQAQDPQTGPHSVQAAGDVPWATECSSAPVLRRLKQNREKRDSRIRASALIVTQEVSLSVLQ</sequence>
<gene>
    <name evidence="3" type="ORF">PBY51_002778</name>
</gene>
<evidence type="ECO:0000313" key="3">
    <source>
        <dbReference type="EMBL" id="KAK5858655.1"/>
    </source>
</evidence>
<organism evidence="3 4">
    <name type="scientific">Eleginops maclovinus</name>
    <name type="common">Patagonian blennie</name>
    <name type="synonym">Eleginus maclovinus</name>
    <dbReference type="NCBI Taxonomy" id="56733"/>
    <lineage>
        <taxon>Eukaryota</taxon>
        <taxon>Metazoa</taxon>
        <taxon>Chordata</taxon>
        <taxon>Craniata</taxon>
        <taxon>Vertebrata</taxon>
        <taxon>Euteleostomi</taxon>
        <taxon>Actinopterygii</taxon>
        <taxon>Neopterygii</taxon>
        <taxon>Teleostei</taxon>
        <taxon>Neoteleostei</taxon>
        <taxon>Acanthomorphata</taxon>
        <taxon>Eupercaria</taxon>
        <taxon>Perciformes</taxon>
        <taxon>Notothenioidei</taxon>
        <taxon>Eleginopidae</taxon>
        <taxon>Eleginops</taxon>
    </lineage>
</organism>
<dbReference type="EMBL" id="JAUZQC010000015">
    <property type="protein sequence ID" value="KAK5858655.1"/>
    <property type="molecule type" value="Genomic_DNA"/>
</dbReference>
<accession>A0AAN7XFD0</accession>
<feature type="compositionally biased region" description="Polar residues" evidence="2">
    <location>
        <begin position="317"/>
        <end position="330"/>
    </location>
</feature>
<keyword evidence="1" id="KW-0175">Coiled coil</keyword>
<evidence type="ECO:0008006" key="5">
    <source>
        <dbReference type="Google" id="ProtNLM"/>
    </source>
</evidence>
<feature type="region of interest" description="Disordered" evidence="2">
    <location>
        <begin position="483"/>
        <end position="510"/>
    </location>
</feature>
<name>A0AAN7XFD0_ELEMC</name>
<dbReference type="AlphaFoldDB" id="A0AAN7XFD0"/>
<protein>
    <recommendedName>
        <fullName evidence="5">Shootin-1</fullName>
    </recommendedName>
</protein>
<evidence type="ECO:0000256" key="2">
    <source>
        <dbReference type="SAM" id="MobiDB-lite"/>
    </source>
</evidence>
<dbReference type="PANTHER" id="PTHR46606:SF4">
    <property type="entry name" value="SHOOTIN-1"/>
    <property type="match status" value="1"/>
</dbReference>
<feature type="compositionally biased region" description="Acidic residues" evidence="2">
    <location>
        <begin position="7"/>
        <end position="26"/>
    </location>
</feature>
<feature type="region of interest" description="Disordered" evidence="2">
    <location>
        <begin position="312"/>
        <end position="376"/>
    </location>
</feature>
<feature type="region of interest" description="Disordered" evidence="2">
    <location>
        <begin position="1"/>
        <end position="26"/>
    </location>
</feature>
<feature type="compositionally biased region" description="Basic and acidic residues" evidence="2">
    <location>
        <begin position="331"/>
        <end position="344"/>
    </location>
</feature>
<keyword evidence="4" id="KW-1185">Reference proteome</keyword>
<comment type="caution">
    <text evidence="3">The sequence shown here is derived from an EMBL/GenBank/DDBJ whole genome shotgun (WGS) entry which is preliminary data.</text>
</comment>
<feature type="coiled-coil region" evidence="1">
    <location>
        <begin position="140"/>
        <end position="192"/>
    </location>
</feature>
<evidence type="ECO:0000256" key="1">
    <source>
        <dbReference type="SAM" id="Coils"/>
    </source>
</evidence>
<dbReference type="PANTHER" id="PTHR46606">
    <property type="entry name" value="SHOOTIN-1"/>
    <property type="match status" value="1"/>
</dbReference>
<dbReference type="InterPro" id="IPR024849">
    <property type="entry name" value="Shootin-1"/>
</dbReference>
<dbReference type="GO" id="GO:0005737">
    <property type="term" value="C:cytoplasm"/>
    <property type="evidence" value="ECO:0007669"/>
    <property type="project" value="TreeGrafter"/>
</dbReference>
<feature type="coiled-coil region" evidence="1">
    <location>
        <begin position="29"/>
        <end position="91"/>
    </location>
</feature>
<evidence type="ECO:0000313" key="4">
    <source>
        <dbReference type="Proteomes" id="UP001346869"/>
    </source>
</evidence>
<dbReference type="GO" id="GO:0044295">
    <property type="term" value="C:axonal growth cone"/>
    <property type="evidence" value="ECO:0007669"/>
    <property type="project" value="TreeGrafter"/>
</dbReference>
<reference evidence="3 4" key="2">
    <citation type="journal article" date="2023" name="Mol. Biol. Evol.">
        <title>Genomics of Secondarily Temperate Adaptation in the Only Non-Antarctic Icefish.</title>
        <authorList>
            <person name="Rivera-Colon A.G."/>
            <person name="Rayamajhi N."/>
            <person name="Minhas B.F."/>
            <person name="Madrigal G."/>
            <person name="Bilyk K.T."/>
            <person name="Yoon V."/>
            <person name="Hune M."/>
            <person name="Gregory S."/>
            <person name="Cheng C.H.C."/>
            <person name="Catchen J.M."/>
        </authorList>
    </citation>
    <scope>NUCLEOTIDE SEQUENCE [LARGE SCALE GENOMIC DNA]</scope>
    <source>
        <strain evidence="3">JMC-PN-2008</strain>
    </source>
</reference>
<feature type="compositionally biased region" description="Polar residues" evidence="2">
    <location>
        <begin position="489"/>
        <end position="501"/>
    </location>
</feature>
<dbReference type="Proteomes" id="UP001346869">
    <property type="component" value="Unassembled WGS sequence"/>
</dbReference>
<dbReference type="GO" id="GO:0031252">
    <property type="term" value="C:cell leading edge"/>
    <property type="evidence" value="ECO:0007669"/>
    <property type="project" value="TreeGrafter"/>
</dbReference>
<dbReference type="GO" id="GO:2001224">
    <property type="term" value="P:positive regulation of neuron migration"/>
    <property type="evidence" value="ECO:0007669"/>
    <property type="project" value="TreeGrafter"/>
</dbReference>
<feature type="compositionally biased region" description="Pro residues" evidence="2">
    <location>
        <begin position="354"/>
        <end position="371"/>
    </location>
</feature>
<proteinExistence type="predicted"/>
<dbReference type="GO" id="GO:0048812">
    <property type="term" value="P:neuron projection morphogenesis"/>
    <property type="evidence" value="ECO:0007669"/>
    <property type="project" value="TreeGrafter"/>
</dbReference>